<keyword evidence="9" id="KW-1185">Reference proteome</keyword>
<evidence type="ECO:0000256" key="3">
    <source>
        <dbReference type="ARBA" id="ARBA00022729"/>
    </source>
</evidence>
<dbReference type="EMBL" id="JACLCP010000001">
    <property type="protein sequence ID" value="MBC2844655.1"/>
    <property type="molecule type" value="Genomic_DNA"/>
</dbReference>
<evidence type="ECO:0000256" key="1">
    <source>
        <dbReference type="ARBA" id="ARBA00004442"/>
    </source>
</evidence>
<comment type="subcellular location">
    <subcellularLocation>
        <location evidence="1">Cell outer membrane</location>
    </subcellularLocation>
</comment>
<reference evidence="8" key="1">
    <citation type="submission" date="2020-08" db="EMBL/GenBank/DDBJ databases">
        <title>Winogradskyella ouciana sp. nov., isolated from the hadal seawater of the Mariana Trench.</title>
        <authorList>
            <person name="He X."/>
        </authorList>
    </citation>
    <scope>NUCLEOTIDE SEQUENCE [LARGE SCALE GENOMIC DNA]</scope>
    <source>
        <strain evidence="8">KCTC 52348</strain>
    </source>
</reference>
<evidence type="ECO:0000256" key="5">
    <source>
        <dbReference type="ARBA" id="ARBA00023237"/>
    </source>
</evidence>
<dbReference type="GO" id="GO:0009279">
    <property type="term" value="C:cell outer membrane"/>
    <property type="evidence" value="ECO:0007669"/>
    <property type="project" value="UniProtKB-SubCell"/>
</dbReference>
<name>A0A842IPQ2_9FLAO</name>
<dbReference type="InterPro" id="IPR012944">
    <property type="entry name" value="SusD_RagB_dom"/>
</dbReference>
<sequence length="576" mass="64364">MKNLIKFIMVMSVLTGMISCDLDPIEENRLDFDFILTNPNAAEGVLLNGYAGLVNQYSFSEAATDDAVNNILNNNFKRMALGELNAQFNPAARWGSFERVFWVNRFLDVIDTGETQWSRDTLINTMFEMRMKGEALALRGLHHYYVLQAHAGIGQSGQLLGIPYYTEFIEPDGNFNVPRLSFEASVQAIMADFDEALNLLPTDYGLSAGQVDPWYSELENFDFDKYGIVNDNFFDLRISGRIVRALKARLALFAASPSFLDSQSYYDMAATNAAQILNTIGGTAGLDPTGNEFYISDDNIQSSESLWRGSIGGNTFNYEERMFPPSINGNGEINPTHNFVMAFPMQDGFPATEANGFDPQNPYNNRDPRLEKYVIVNGASFGAGGDIINTGVGGGNDRLDSIPEQSTTTGYYLKKLLRPDVLINDNGTAQGQSHANVYFRYTELFLILAEAANEIGGPDNPVDGITARDVIAAIRNRAGITQPDNYLASIASQEDMRELIRNERRIELSFEGHRFWDMRRWGLPLNGPAKGYFFDGNNYAELPSVEVRNFQPFATYMPIPNSEILKFSELEQNMGW</sequence>
<dbReference type="InterPro" id="IPR011990">
    <property type="entry name" value="TPR-like_helical_dom_sf"/>
</dbReference>
<dbReference type="PROSITE" id="PS51257">
    <property type="entry name" value="PROKAR_LIPOPROTEIN"/>
    <property type="match status" value="1"/>
</dbReference>
<organism evidence="8 9">
    <name type="scientific">Winogradskyella flava</name>
    <dbReference type="NCBI Taxonomy" id="1884876"/>
    <lineage>
        <taxon>Bacteria</taxon>
        <taxon>Pseudomonadati</taxon>
        <taxon>Bacteroidota</taxon>
        <taxon>Flavobacteriia</taxon>
        <taxon>Flavobacteriales</taxon>
        <taxon>Flavobacteriaceae</taxon>
        <taxon>Winogradskyella</taxon>
    </lineage>
</organism>
<dbReference type="SUPFAM" id="SSF48452">
    <property type="entry name" value="TPR-like"/>
    <property type="match status" value="1"/>
</dbReference>
<evidence type="ECO:0000259" key="6">
    <source>
        <dbReference type="Pfam" id="PF07980"/>
    </source>
</evidence>
<keyword evidence="4" id="KW-0472">Membrane</keyword>
<evidence type="ECO:0000259" key="7">
    <source>
        <dbReference type="Pfam" id="PF14322"/>
    </source>
</evidence>
<evidence type="ECO:0000313" key="9">
    <source>
        <dbReference type="Proteomes" id="UP000533900"/>
    </source>
</evidence>
<dbReference type="Pfam" id="PF07980">
    <property type="entry name" value="SusD_RagB"/>
    <property type="match status" value="1"/>
</dbReference>
<feature type="domain" description="RagB/SusD" evidence="6">
    <location>
        <begin position="315"/>
        <end position="576"/>
    </location>
</feature>
<evidence type="ECO:0000256" key="2">
    <source>
        <dbReference type="ARBA" id="ARBA00006275"/>
    </source>
</evidence>
<keyword evidence="3" id="KW-0732">Signal</keyword>
<evidence type="ECO:0000313" key="8">
    <source>
        <dbReference type="EMBL" id="MBC2844655.1"/>
    </source>
</evidence>
<dbReference type="Pfam" id="PF14322">
    <property type="entry name" value="SusD-like_3"/>
    <property type="match status" value="1"/>
</dbReference>
<dbReference type="InterPro" id="IPR033985">
    <property type="entry name" value="SusD-like_N"/>
</dbReference>
<comment type="caution">
    <text evidence="8">The sequence shown here is derived from an EMBL/GenBank/DDBJ whole genome shotgun (WGS) entry which is preliminary data.</text>
</comment>
<protein>
    <submittedName>
        <fullName evidence="8">RagB/SusD family nutrient uptake outer membrane protein</fullName>
    </submittedName>
</protein>
<dbReference type="Proteomes" id="UP000533900">
    <property type="component" value="Unassembled WGS sequence"/>
</dbReference>
<proteinExistence type="inferred from homology"/>
<dbReference type="Gene3D" id="1.25.40.390">
    <property type="match status" value="1"/>
</dbReference>
<keyword evidence="5" id="KW-0998">Cell outer membrane</keyword>
<evidence type="ECO:0000256" key="4">
    <source>
        <dbReference type="ARBA" id="ARBA00023136"/>
    </source>
</evidence>
<dbReference type="AlphaFoldDB" id="A0A842IPQ2"/>
<accession>A0A842IPQ2</accession>
<feature type="domain" description="SusD-like N-terminal" evidence="7">
    <location>
        <begin position="88"/>
        <end position="204"/>
    </location>
</feature>
<dbReference type="RefSeq" id="WP_185788312.1">
    <property type="nucleotide sequence ID" value="NZ_JACLCP010000001.1"/>
</dbReference>
<gene>
    <name evidence="8" type="ORF">H7F21_06080</name>
</gene>
<comment type="similarity">
    <text evidence="2">Belongs to the SusD family.</text>
</comment>